<dbReference type="InterPro" id="IPR023828">
    <property type="entry name" value="Peptidase_S8_Ser-AS"/>
</dbReference>
<evidence type="ECO:0000256" key="3">
    <source>
        <dbReference type="ARBA" id="ARBA00022723"/>
    </source>
</evidence>
<dbReference type="PROSITE" id="PS00136">
    <property type="entry name" value="SUBTILASE_ASP"/>
    <property type="match status" value="1"/>
</dbReference>
<dbReference type="PANTHER" id="PTHR43806:SF11">
    <property type="entry name" value="CEREVISIN-RELATED"/>
    <property type="match status" value="1"/>
</dbReference>
<reference evidence="9 10" key="1">
    <citation type="journal article" date="2016" name="Nat. Commun.">
        <title>Thousands of microbial genomes shed light on interconnected biogeochemical processes in an aquifer system.</title>
        <authorList>
            <person name="Anantharaman K."/>
            <person name="Brown C.T."/>
            <person name="Hug L.A."/>
            <person name="Sharon I."/>
            <person name="Castelle C.J."/>
            <person name="Probst A.J."/>
            <person name="Thomas B.C."/>
            <person name="Singh A."/>
            <person name="Wilkins M.J."/>
            <person name="Karaoz U."/>
            <person name="Brodie E.L."/>
            <person name="Williams K.H."/>
            <person name="Hubbard S.S."/>
            <person name="Banfield J.F."/>
        </authorList>
    </citation>
    <scope>NUCLEOTIDE SEQUENCE [LARGE SCALE GENOMIC DNA]</scope>
</reference>
<dbReference type="GO" id="GO:0006508">
    <property type="term" value="P:proteolysis"/>
    <property type="evidence" value="ECO:0007669"/>
    <property type="project" value="UniProtKB-KW"/>
</dbReference>
<feature type="domain" description="Peptidase S8/S53" evidence="8">
    <location>
        <begin position="148"/>
        <end position="397"/>
    </location>
</feature>
<gene>
    <name evidence="9" type="ORF">A3C12_02145</name>
</gene>
<dbReference type="PROSITE" id="PS00137">
    <property type="entry name" value="SUBTILASE_HIS"/>
    <property type="match status" value="1"/>
</dbReference>
<dbReference type="Gene3D" id="3.40.50.200">
    <property type="entry name" value="Peptidase S8/S53 domain"/>
    <property type="match status" value="1"/>
</dbReference>
<keyword evidence="2 6" id="KW-0645">Protease</keyword>
<dbReference type="EMBL" id="MHQK01000021">
    <property type="protein sequence ID" value="OHA01683.1"/>
    <property type="molecule type" value="Genomic_DNA"/>
</dbReference>
<dbReference type="InterPro" id="IPR015500">
    <property type="entry name" value="Peptidase_S8_subtilisin-rel"/>
</dbReference>
<protein>
    <recommendedName>
        <fullName evidence="8">Peptidase S8/S53 domain-containing protein</fullName>
    </recommendedName>
</protein>
<dbReference type="InterPro" id="IPR000209">
    <property type="entry name" value="Peptidase_S8/S53_dom"/>
</dbReference>
<feature type="active site" description="Charge relay system" evidence="6">
    <location>
        <position position="340"/>
    </location>
</feature>
<dbReference type="GO" id="GO:0004252">
    <property type="term" value="F:serine-type endopeptidase activity"/>
    <property type="evidence" value="ECO:0007669"/>
    <property type="project" value="UniProtKB-UniRule"/>
</dbReference>
<dbReference type="PROSITE" id="PS51892">
    <property type="entry name" value="SUBTILASE"/>
    <property type="match status" value="1"/>
</dbReference>
<dbReference type="Pfam" id="PF00082">
    <property type="entry name" value="Peptidase_S8"/>
    <property type="match status" value="1"/>
</dbReference>
<feature type="active site" description="Charge relay system" evidence="6">
    <location>
        <position position="187"/>
    </location>
</feature>
<dbReference type="InterPro" id="IPR036852">
    <property type="entry name" value="Peptidase_S8/S53_dom_sf"/>
</dbReference>
<dbReference type="InterPro" id="IPR022398">
    <property type="entry name" value="Peptidase_S8_His-AS"/>
</dbReference>
<organism evidence="9 10">
    <name type="scientific">Candidatus Sungbacteria bacterium RIFCSPHIGHO2_02_FULL_49_20</name>
    <dbReference type="NCBI Taxonomy" id="1802272"/>
    <lineage>
        <taxon>Bacteria</taxon>
        <taxon>Candidatus Sungiibacteriota</taxon>
    </lineage>
</organism>
<evidence type="ECO:0000259" key="8">
    <source>
        <dbReference type="Pfam" id="PF00082"/>
    </source>
</evidence>
<accession>A0A1G2KQP3</accession>
<comment type="caution">
    <text evidence="9">The sequence shown here is derived from an EMBL/GenBank/DDBJ whole genome shotgun (WGS) entry which is preliminary data.</text>
</comment>
<keyword evidence="4 6" id="KW-0378">Hydrolase</keyword>
<dbReference type="GO" id="GO:0046872">
    <property type="term" value="F:metal ion binding"/>
    <property type="evidence" value="ECO:0007669"/>
    <property type="project" value="UniProtKB-KW"/>
</dbReference>
<dbReference type="CDD" id="cd07477">
    <property type="entry name" value="Peptidases_S8_Subtilisin_subset"/>
    <property type="match status" value="1"/>
</dbReference>
<name>A0A1G2KQP3_9BACT</name>
<dbReference type="AlphaFoldDB" id="A0A1G2KQP3"/>
<evidence type="ECO:0000313" key="10">
    <source>
        <dbReference type="Proteomes" id="UP000178710"/>
    </source>
</evidence>
<evidence type="ECO:0000256" key="1">
    <source>
        <dbReference type="ARBA" id="ARBA00011073"/>
    </source>
</evidence>
<dbReference type="Proteomes" id="UP000178710">
    <property type="component" value="Unassembled WGS sequence"/>
</dbReference>
<keyword evidence="5 6" id="KW-0720">Serine protease</keyword>
<dbReference type="InterPro" id="IPR050131">
    <property type="entry name" value="Peptidase_S8_subtilisin-like"/>
</dbReference>
<dbReference type="InterPro" id="IPR023827">
    <property type="entry name" value="Peptidase_S8_Asp-AS"/>
</dbReference>
<keyword evidence="3" id="KW-0479">Metal-binding</keyword>
<evidence type="ECO:0000256" key="2">
    <source>
        <dbReference type="ARBA" id="ARBA00022670"/>
    </source>
</evidence>
<evidence type="ECO:0000256" key="4">
    <source>
        <dbReference type="ARBA" id="ARBA00022801"/>
    </source>
</evidence>
<proteinExistence type="inferred from homology"/>
<comment type="similarity">
    <text evidence="1 6 7">Belongs to the peptidase S8 family.</text>
</comment>
<evidence type="ECO:0000313" key="9">
    <source>
        <dbReference type="EMBL" id="OHA01683.1"/>
    </source>
</evidence>
<feature type="active site" description="Charge relay system" evidence="6">
    <location>
        <position position="154"/>
    </location>
</feature>
<evidence type="ECO:0000256" key="5">
    <source>
        <dbReference type="ARBA" id="ARBA00022825"/>
    </source>
</evidence>
<dbReference type="PANTHER" id="PTHR43806">
    <property type="entry name" value="PEPTIDASE S8"/>
    <property type="match status" value="1"/>
</dbReference>
<dbReference type="InterPro" id="IPR034202">
    <property type="entry name" value="Subtilisin_Carlsberg-like"/>
</dbReference>
<dbReference type="PROSITE" id="PS00138">
    <property type="entry name" value="SUBTILASE_SER"/>
    <property type="match status" value="1"/>
</dbReference>
<evidence type="ECO:0000256" key="7">
    <source>
        <dbReference type="RuleBase" id="RU003355"/>
    </source>
</evidence>
<evidence type="ECO:0000256" key="6">
    <source>
        <dbReference type="PROSITE-ProRule" id="PRU01240"/>
    </source>
</evidence>
<dbReference type="SUPFAM" id="SSF52743">
    <property type="entry name" value="Subtilisin-like"/>
    <property type="match status" value="1"/>
</dbReference>
<sequence length="406" mass="42209">MISIVQLRIGLVIFVATIFLALLAVLAFGSKTAAESPATSNNERKIVVFKGGTNGTERDAILGNLQTKRIKRLHRAIDADVLDNLNAGDIEALKQNPKVVRIDDDVTVFALRKPGGDPAPAAAQVLPWGIDRIDAELVWPTGNTANPIKVGVIDTGISSSHPDLATNIKGGYNAINSRKSYNDDNGHGSHVAGIIAAINNSTGVVGAAPQTDLYAIKVLNAAGSGYLSDVIEGIDWAITRGIQVTNMSLGTSADVQSMHDAVIRARNAGIVQVAAAGNDANKPVIYPAAYPEVIAISATDSTNTIASWSSRGPEVDLTAPGVSIYSTYKGTGYATLSGTSMASPHVAGAAALLINTPVGSHDANSNGRWDPDEVQTRLQATATDLGAGGFDPLYGWGLVNAWAAVQ</sequence>
<dbReference type="PRINTS" id="PR00723">
    <property type="entry name" value="SUBTILISIN"/>
</dbReference>